<evidence type="ECO:0000313" key="2">
    <source>
        <dbReference type="Proteomes" id="UP000789396"/>
    </source>
</evidence>
<sequence length="134" mass="15566">NLNHNNLNLQTSRTLYSNELSNSSDINNQRFEPNYNKISGDEQSYHGNIDLEYNDQHMSSGSLCDTDNLECDQKFEDNLDYDDLESIYYENEFNNNINSDSLNDECELISMDDNAPKTFNGTKSNINWNHECPF</sequence>
<organism evidence="1 2">
    <name type="scientific">Racocetra fulgida</name>
    <dbReference type="NCBI Taxonomy" id="60492"/>
    <lineage>
        <taxon>Eukaryota</taxon>
        <taxon>Fungi</taxon>
        <taxon>Fungi incertae sedis</taxon>
        <taxon>Mucoromycota</taxon>
        <taxon>Glomeromycotina</taxon>
        <taxon>Glomeromycetes</taxon>
        <taxon>Diversisporales</taxon>
        <taxon>Gigasporaceae</taxon>
        <taxon>Racocetra</taxon>
    </lineage>
</organism>
<proteinExistence type="predicted"/>
<feature type="non-terminal residue" evidence="1">
    <location>
        <position position="134"/>
    </location>
</feature>
<evidence type="ECO:0000313" key="1">
    <source>
        <dbReference type="EMBL" id="CAG8775439.1"/>
    </source>
</evidence>
<keyword evidence="2" id="KW-1185">Reference proteome</keyword>
<dbReference type="Proteomes" id="UP000789396">
    <property type="component" value="Unassembled WGS sequence"/>
</dbReference>
<protein>
    <submittedName>
        <fullName evidence="1">10148_t:CDS:1</fullName>
    </submittedName>
</protein>
<gene>
    <name evidence="1" type="ORF">RFULGI_LOCUS15391</name>
</gene>
<dbReference type="AlphaFoldDB" id="A0A9N9JCD2"/>
<comment type="caution">
    <text evidence="1">The sequence shown here is derived from an EMBL/GenBank/DDBJ whole genome shotgun (WGS) entry which is preliminary data.</text>
</comment>
<dbReference type="EMBL" id="CAJVPZ010049191">
    <property type="protein sequence ID" value="CAG8775439.1"/>
    <property type="molecule type" value="Genomic_DNA"/>
</dbReference>
<reference evidence="1" key="1">
    <citation type="submission" date="2021-06" db="EMBL/GenBank/DDBJ databases">
        <authorList>
            <person name="Kallberg Y."/>
            <person name="Tangrot J."/>
            <person name="Rosling A."/>
        </authorList>
    </citation>
    <scope>NUCLEOTIDE SEQUENCE</scope>
    <source>
        <strain evidence="1">IN212</strain>
    </source>
</reference>
<feature type="non-terminal residue" evidence="1">
    <location>
        <position position="1"/>
    </location>
</feature>
<accession>A0A9N9JCD2</accession>
<name>A0A9N9JCD2_9GLOM</name>